<keyword evidence="2" id="KW-0945">Host-virus interaction</keyword>
<evidence type="ECO:0000259" key="4">
    <source>
        <dbReference type="PROSITE" id="PS50085"/>
    </source>
</evidence>
<feature type="region of interest" description="Disordered" evidence="3">
    <location>
        <begin position="759"/>
        <end position="833"/>
    </location>
</feature>
<reference evidence="5 6" key="1">
    <citation type="journal article" date="2022" name="bioRxiv">
        <title>Genomics of Preaxostyla Flagellates Illuminates Evolutionary Transitions and the Path Towards Mitochondrial Loss.</title>
        <authorList>
            <person name="Novak L.V.F."/>
            <person name="Treitli S.C."/>
            <person name="Pyrih J."/>
            <person name="Halakuc P."/>
            <person name="Pipaliya S.V."/>
            <person name="Vacek V."/>
            <person name="Brzon O."/>
            <person name="Soukal P."/>
            <person name="Eme L."/>
            <person name="Dacks J.B."/>
            <person name="Karnkowska A."/>
            <person name="Elias M."/>
            <person name="Hampl V."/>
        </authorList>
    </citation>
    <scope>NUCLEOTIDE SEQUENCE [LARGE SCALE GENOMIC DNA]</scope>
    <source>
        <strain evidence="5">NAU3</strain>
        <tissue evidence="5">Gut</tissue>
    </source>
</reference>
<feature type="compositionally biased region" description="Pro residues" evidence="3">
    <location>
        <begin position="694"/>
        <end position="709"/>
    </location>
</feature>
<dbReference type="PROSITE" id="PS50085">
    <property type="entry name" value="RAPGAP"/>
    <property type="match status" value="1"/>
</dbReference>
<feature type="compositionally biased region" description="Polar residues" evidence="3">
    <location>
        <begin position="1475"/>
        <end position="1485"/>
    </location>
</feature>
<feature type="region of interest" description="Disordered" evidence="3">
    <location>
        <begin position="1794"/>
        <end position="1890"/>
    </location>
</feature>
<organism evidence="5 6">
    <name type="scientific">Blattamonas nauphoetae</name>
    <dbReference type="NCBI Taxonomy" id="2049346"/>
    <lineage>
        <taxon>Eukaryota</taxon>
        <taxon>Metamonada</taxon>
        <taxon>Preaxostyla</taxon>
        <taxon>Oxymonadida</taxon>
        <taxon>Blattamonas</taxon>
    </lineage>
</organism>
<evidence type="ECO:0000256" key="3">
    <source>
        <dbReference type="SAM" id="MobiDB-lite"/>
    </source>
</evidence>
<feature type="compositionally biased region" description="Polar residues" evidence="3">
    <location>
        <begin position="1500"/>
        <end position="1526"/>
    </location>
</feature>
<dbReference type="PANTHER" id="PTHR13037">
    <property type="entry name" value="FORMIN"/>
    <property type="match status" value="1"/>
</dbReference>
<feature type="region of interest" description="Disordered" evidence="3">
    <location>
        <begin position="1226"/>
        <end position="1252"/>
    </location>
</feature>
<feature type="compositionally biased region" description="Pro residues" evidence="3">
    <location>
        <begin position="717"/>
        <end position="736"/>
    </location>
</feature>
<gene>
    <name evidence="5" type="ORF">BLNAU_10576</name>
</gene>
<proteinExistence type="predicted"/>
<evidence type="ECO:0000313" key="6">
    <source>
        <dbReference type="Proteomes" id="UP001281761"/>
    </source>
</evidence>
<feature type="region of interest" description="Disordered" evidence="3">
    <location>
        <begin position="1709"/>
        <end position="1740"/>
    </location>
</feature>
<dbReference type="PANTHER" id="PTHR13037:SF24">
    <property type="entry name" value="POLYCOMB PROTEIN PCL-RELATED"/>
    <property type="match status" value="1"/>
</dbReference>
<feature type="compositionally biased region" description="Low complexity" evidence="3">
    <location>
        <begin position="816"/>
        <end position="830"/>
    </location>
</feature>
<comment type="caution">
    <text evidence="5">The sequence shown here is derived from an EMBL/GenBank/DDBJ whole genome shotgun (WGS) entry which is preliminary data.</text>
</comment>
<evidence type="ECO:0000256" key="2">
    <source>
        <dbReference type="ARBA" id="ARBA00022581"/>
    </source>
</evidence>
<feature type="region of interest" description="Disordered" evidence="3">
    <location>
        <begin position="672"/>
        <end position="742"/>
    </location>
</feature>
<protein>
    <recommendedName>
        <fullName evidence="4">Rap-GAP domain-containing protein</fullName>
    </recommendedName>
</protein>
<evidence type="ECO:0000313" key="5">
    <source>
        <dbReference type="EMBL" id="KAK2954408.1"/>
    </source>
</evidence>
<sequence length="2144" mass="238355">MGSTPPAGQTISSNFPELKQFDKLFDSSLSASKRYKSLLSSYPQLSQDTIHRLIHCRHTELFTFFDDVFVYLEQACQKKPVKSESLTPLLSFYADLITFCPHQQLDHHQARILALINGLVPDTAKGSARLIAMKIVLTMCERMGNEFPESRDLVRDCINFSAFHTNLHERSHIPPRNTNKCHSFVKRQSPFKIEESVLMLQIFLEKIKENLDDFPFWYSLFVDSVGVVLFNHNFSFTPGKPTSLSKYCFRQICPEQLLVEFTPVFADFLKQDSLILEIFNSTDRIELALNILHQICSIEPIPDTPDVHVTALTTVLNFLSKWVHSTTSIIETDSTTVLPLHESVFLKETDDQPSINEMIPDSGLQNYYMLISESILLPVLSQHTTPTPNQIDIIFNLMNYLVLVPNLLTNHSREQHFRGWIPAIESMCDRIDSMILTQAFKRHLPAFLHSFVKYGVETDFLWDLFSSSASTVLCKSPLLMEVWRQILTELTSQIIQILTNIHNQETHEVVSNYLFSQTRSINEELSDEEHEFTPYSTFNTDEELTFKWLRMLNLFTATQHMSIDSLTIYSETIAAIIDAFILSPIPQVFRSDSKHGRIFGLPVGVFSSTLQHTPYPVPKGKVKKAIPIPPVPAITDTVTKSTVSLVPMVEGTAGVIPIHHPVASPIIKTVPSPPPLSFTPDRSGSPIEAEIQPQPSPHPSPPLPSPPPMQSMRSPPLIVPVVPPPTKISPPTPPNPMTDHLPSEMTFSATLLESAVQNTPTQIRKMSSESFNSSPEASVVSLTHSQDEDPSLQPHSPNTNSQTTLSQSPPSGYYQTLMSSFTSTSSNSPTLFRSLQPRTTPINLTRLADPIQRVIDPVTLLSLFSHILVDIVSDRANPPKCVSIAIANILRLLTLPNPSVIPISLFVNSIKCIEKPLLSDSQHIIEMILPFTKGLFSHHTPFIFSLIPSFTSVQKTISRLSPSHRLFGISLYNSANLLSVLYDPTFPPSPTHSDTKFRHFPTFQNVPTVPGRMIRPGGTLPAQMPTSPLQYSMGAPTTTYAKASNLPWDKVSAGIDTFFTHEVRGQDAETACLCLYSITAKLLSSVFLGQDLYFRTHLDYLFQVLGTNTSQSFEVSLVVSKVAIDCLRMLAEHGSRIEQFDSTLPKLIVSHITIKGENLFDQFCSKRVGVGHQHLEAKAAIELSLGLIVEAIVEWLSACPALLTSVATMEKVMGFLNHLLSVPDADGKEKNETQTKSTARFGHSTNRFASSNTASEGRNTFLFEDLANRMELNSSTIESGYDRLFSALLSDVFTDTASVATGETGHVVQMNLFETLSKELEQSFSMFRDSRQILSNSIETHLQLVGKLAKVYITSLAMEQPFSACCIDADEEAVGDDKTVYFSLGSETILEVSERSCPIETEYVCALERPHTATDDPTVVFEKRNKPIQHTTSVHVVIRNAVGRFDWDFIPLFGEVDQQAQAAKQAAAQAISLPTTPKALNNQHTPKLPSPQLSEDSESPKTTFASVSETGTSQPLQPFSTTLTSEKTNEDPFEVNNSLAAIETFNKLNVVTDDEHLNQLANSIAEFEEDIKPVPIEGEEEFAMEVSAVVYKRRESSIHTHLHRPSPLVSHAQFALRSPSPSSPPSPKAVFRRHPPPPFSIARSFLAQFKLVDVDAHLSLKQLKSQVATRTMMKLIDTLVVKKTYEIGIVYAAPGCTDEESILTFTEGLDAPSEDTPQPLDAPPKDKLDEQTDSETGTTQKTRRVSGLFWQFVDQLCWRVNAEGHRGYLGTTKIISKLEEKEVDTKDPMKDLLEAKQDDERLRSQVSARSVNKSPPLVSPQSSPSPPASLVEDVPDSLSQSRTPKSSQSFSERRPSSSRQMTPTLSPSPTFPRYKNASTPDELEGGRSRIERKDTIAQKISAGAVPQSFYYPDSIPEAIRFASVGDVQEPTVPLRTLSPKYRLMYSTDTTDVVFHVSHLLSESDDVETIEDRINLLSQNSSQSVCIVWWENSTPFTPAVLPSLSKAVALFYVISPIPSGVEAQPLLHVSVHLTPHAFPNPNLPLSLQPASAFPDSLSSISTGTQSSFLLSPILDDSVIPFFLLAPLMRSASVSTLRLLRMRAGSSLMPFTDWQAKRLITLSKTIKQMQKNGGPSEDYECLFYSE</sequence>
<dbReference type="EMBL" id="JARBJD010000078">
    <property type="protein sequence ID" value="KAK2954408.1"/>
    <property type="molecule type" value="Genomic_DNA"/>
</dbReference>
<feature type="domain" description="Rap-GAP" evidence="4">
    <location>
        <begin position="1673"/>
        <end position="2095"/>
    </location>
</feature>
<dbReference type="Gene3D" id="3.40.50.11210">
    <property type="entry name" value="Rap/Ran-GAP"/>
    <property type="match status" value="1"/>
</dbReference>
<dbReference type="InterPro" id="IPR035974">
    <property type="entry name" value="Rap/Ran-GAP_sf"/>
</dbReference>
<feature type="compositionally biased region" description="Polar residues" evidence="3">
    <location>
        <begin position="1234"/>
        <end position="1252"/>
    </location>
</feature>
<keyword evidence="6" id="KW-1185">Reference proteome</keyword>
<feature type="compositionally biased region" description="Basic and acidic residues" evidence="3">
    <location>
        <begin position="1794"/>
        <end position="1803"/>
    </location>
</feature>
<keyword evidence="1" id="KW-0343">GTPase activation</keyword>
<feature type="compositionally biased region" description="Polar residues" evidence="3">
    <location>
        <begin position="1804"/>
        <end position="1813"/>
    </location>
</feature>
<dbReference type="SUPFAM" id="SSF111347">
    <property type="entry name" value="Rap/Ran-GAP"/>
    <property type="match status" value="2"/>
</dbReference>
<accession>A0ABQ9XS23</accession>
<dbReference type="Proteomes" id="UP001281761">
    <property type="component" value="Unassembled WGS sequence"/>
</dbReference>
<feature type="compositionally biased region" description="Low complexity" evidence="3">
    <location>
        <begin position="768"/>
        <end position="778"/>
    </location>
</feature>
<evidence type="ECO:0000256" key="1">
    <source>
        <dbReference type="ARBA" id="ARBA00022468"/>
    </source>
</evidence>
<name>A0ABQ9XS23_9EUKA</name>
<dbReference type="InterPro" id="IPR000331">
    <property type="entry name" value="Rap/Ran_GAP_dom"/>
</dbReference>
<feature type="compositionally biased region" description="Polar residues" evidence="3">
    <location>
        <begin position="793"/>
        <end position="814"/>
    </location>
</feature>
<feature type="region of interest" description="Disordered" evidence="3">
    <location>
        <begin position="1475"/>
        <end position="1530"/>
    </location>
</feature>